<dbReference type="Pfam" id="PF04860">
    <property type="entry name" value="Phage_portal"/>
    <property type="match status" value="1"/>
</dbReference>
<dbReference type="Proteomes" id="UP000192790">
    <property type="component" value="Unassembled WGS sequence"/>
</dbReference>
<dbReference type="STRING" id="1122930.SAMN02745168_0630"/>
<dbReference type="NCBIfam" id="TIGR01537">
    <property type="entry name" value="portal_HK97"/>
    <property type="match status" value="1"/>
</dbReference>
<name>A0A1W1YRX9_9FIRM</name>
<dbReference type="InterPro" id="IPR006944">
    <property type="entry name" value="Phage/GTA_portal"/>
</dbReference>
<dbReference type="AlphaFoldDB" id="A0A1W1YRX9"/>
<sequence>MKMGFGGRVKAAAKILMTGSLEDYRAAFIRGDDLDGWTVDAETAMKYSAVNACIRVLSETFASVPIILYQKTKDGRDPSTDLAAYDVLHNRPNEEMAPFNFNETMMTNFCSSGNIVCERLYNRAGELVGLYPYSHRVTNIGRNRDTKKLEYKIGAGPDSKTLNRSQVLHVPNLSFDGVIGMSPLTYAAETIRLGLSYEKYGVKFYNNAAMPSGVFEHPGALGDEAYKRLKKDLTENYIGLQNTGTPMILEENMKWQQVTISPVDAQLLESKYFQIEDICRIFRVPQHLVNKLDRSTNNNIEHQSLEFVMYTMLPIYKRFEDNINMQLLSREDRNKGYYFEYKLDGLLRGDALSRAQAYAQARQWGWMSVNDILRLENKPGIGPSGDIYLQPSNMVEAGSDQSAAQNNARLIDDIQRMISERR</sequence>
<evidence type="ECO:0000313" key="2">
    <source>
        <dbReference type="Proteomes" id="UP000192790"/>
    </source>
</evidence>
<organism evidence="1 2">
    <name type="scientific">Papillibacter cinnamivorans DSM 12816</name>
    <dbReference type="NCBI Taxonomy" id="1122930"/>
    <lineage>
        <taxon>Bacteria</taxon>
        <taxon>Bacillati</taxon>
        <taxon>Bacillota</taxon>
        <taxon>Clostridia</taxon>
        <taxon>Eubacteriales</taxon>
        <taxon>Oscillospiraceae</taxon>
        <taxon>Papillibacter</taxon>
    </lineage>
</organism>
<evidence type="ECO:0000313" key="1">
    <source>
        <dbReference type="EMBL" id="SMC38478.1"/>
    </source>
</evidence>
<reference evidence="1 2" key="1">
    <citation type="submission" date="2017-04" db="EMBL/GenBank/DDBJ databases">
        <authorList>
            <person name="Afonso C.L."/>
            <person name="Miller P.J."/>
            <person name="Scott M.A."/>
            <person name="Spackman E."/>
            <person name="Goraichik I."/>
            <person name="Dimitrov K.M."/>
            <person name="Suarez D.L."/>
            <person name="Swayne D.E."/>
        </authorList>
    </citation>
    <scope>NUCLEOTIDE SEQUENCE [LARGE SCALE GENOMIC DNA]</scope>
    <source>
        <strain evidence="1 2">DSM 12816</strain>
    </source>
</reference>
<protein>
    <submittedName>
        <fullName evidence="1">Phage portal protein, HK97 family</fullName>
    </submittedName>
</protein>
<proteinExistence type="predicted"/>
<dbReference type="OrthoDB" id="9765386at2"/>
<keyword evidence="2" id="KW-1185">Reference proteome</keyword>
<dbReference type="InterPro" id="IPR006427">
    <property type="entry name" value="Portal_HK97"/>
</dbReference>
<dbReference type="EMBL" id="FWXW01000001">
    <property type="protein sequence ID" value="SMC38478.1"/>
    <property type="molecule type" value="Genomic_DNA"/>
</dbReference>
<gene>
    <name evidence="1" type="ORF">SAMN02745168_0630</name>
</gene>
<accession>A0A1W1YRX9</accession>